<organism evidence="2 3">
    <name type="scientific">Companilactobacillus bobalius DSM 19674</name>
    <dbReference type="NCBI Taxonomy" id="1423788"/>
    <lineage>
        <taxon>Bacteria</taxon>
        <taxon>Bacillati</taxon>
        <taxon>Bacillota</taxon>
        <taxon>Bacilli</taxon>
        <taxon>Lactobacillales</taxon>
        <taxon>Lactobacillaceae</taxon>
        <taxon>Companilactobacillus</taxon>
        <taxon>Companilactobacillus bobalius</taxon>
    </lineage>
</organism>
<evidence type="ECO:0000259" key="1">
    <source>
        <dbReference type="Pfam" id="PF00248"/>
    </source>
</evidence>
<dbReference type="PANTHER" id="PTHR43638">
    <property type="entry name" value="OXIDOREDUCTASE, ALDO/KETO REDUCTASE FAMILY PROTEIN"/>
    <property type="match status" value="1"/>
</dbReference>
<evidence type="ECO:0000313" key="2">
    <source>
        <dbReference type="EMBL" id="KRK82985.1"/>
    </source>
</evidence>
<dbReference type="SUPFAM" id="SSF51430">
    <property type="entry name" value="NAD(P)-linked oxidoreductase"/>
    <property type="match status" value="1"/>
</dbReference>
<dbReference type="InterPro" id="IPR020471">
    <property type="entry name" value="AKR"/>
</dbReference>
<evidence type="ECO:0000313" key="3">
    <source>
        <dbReference type="Proteomes" id="UP000051515"/>
    </source>
</evidence>
<proteinExistence type="predicted"/>
<keyword evidence="3" id="KW-1185">Reference proteome</keyword>
<dbReference type="EMBL" id="AZDY01000037">
    <property type="protein sequence ID" value="KRK82985.1"/>
    <property type="molecule type" value="Genomic_DNA"/>
</dbReference>
<dbReference type="Proteomes" id="UP000051515">
    <property type="component" value="Unassembled WGS sequence"/>
</dbReference>
<dbReference type="AlphaFoldDB" id="A0A0R1KQJ0"/>
<feature type="domain" description="NADP-dependent oxidoreductase" evidence="1">
    <location>
        <begin position="13"/>
        <end position="268"/>
    </location>
</feature>
<reference evidence="2 3" key="1">
    <citation type="journal article" date="2015" name="Genome Announc.">
        <title>Expanding the biotechnology potential of lactobacilli through comparative genomics of 213 strains and associated genera.</title>
        <authorList>
            <person name="Sun Z."/>
            <person name="Harris H.M."/>
            <person name="McCann A."/>
            <person name="Guo C."/>
            <person name="Argimon S."/>
            <person name="Zhang W."/>
            <person name="Yang X."/>
            <person name="Jeffery I.B."/>
            <person name="Cooney J.C."/>
            <person name="Kagawa T.F."/>
            <person name="Liu W."/>
            <person name="Song Y."/>
            <person name="Salvetti E."/>
            <person name="Wrobel A."/>
            <person name="Rasinkangas P."/>
            <person name="Parkhill J."/>
            <person name="Rea M.C."/>
            <person name="O'Sullivan O."/>
            <person name="Ritari J."/>
            <person name="Douillard F.P."/>
            <person name="Paul Ross R."/>
            <person name="Yang R."/>
            <person name="Briner A.E."/>
            <person name="Felis G.E."/>
            <person name="de Vos W.M."/>
            <person name="Barrangou R."/>
            <person name="Klaenhammer T.R."/>
            <person name="Caufield P.W."/>
            <person name="Cui Y."/>
            <person name="Zhang H."/>
            <person name="O'Toole P.W."/>
        </authorList>
    </citation>
    <scope>NUCLEOTIDE SEQUENCE [LARGE SCALE GENOMIC DNA]</scope>
    <source>
        <strain evidence="2 3">DSM 19674</strain>
    </source>
</reference>
<sequence length="281" mass="31849">MKYITFNHQNTSAIGIGTWHLGEGNQAQTEAEMQTIRYGLDHGINLIDTAEMYGEGLSETLVGNVMKDYHREDLQLVSKFYPFHATPKLIETSLKASLKRLQTDYLDLYLLHWRGDTPLSETIFGLEKMVQAGLIKNWGVSNFDLADLKELTSLENGQNCRINEDLYNIGSRGIEYSILPWQKQHDMSFVGYSPFGSDGSEYLNIKPVIKKMAQSKNISIHQLLLAWVIRNHDLLSIPKTGSVAHMQSNLAAIDVQFTKDELELLDKSYPKPTQEPSLETI</sequence>
<dbReference type="PRINTS" id="PR00069">
    <property type="entry name" value="ALDKETRDTASE"/>
</dbReference>
<accession>A0A0R1KQJ0</accession>
<dbReference type="Pfam" id="PF00248">
    <property type="entry name" value="Aldo_ket_red"/>
    <property type="match status" value="1"/>
</dbReference>
<protein>
    <recommendedName>
        <fullName evidence="1">NADP-dependent oxidoreductase domain-containing protein</fullName>
    </recommendedName>
</protein>
<dbReference type="InterPro" id="IPR023210">
    <property type="entry name" value="NADP_OxRdtase_dom"/>
</dbReference>
<dbReference type="InterPro" id="IPR036812">
    <property type="entry name" value="NAD(P)_OxRdtase_dom_sf"/>
</dbReference>
<name>A0A0R1KQJ0_9LACO</name>
<dbReference type="PANTHER" id="PTHR43638:SF3">
    <property type="entry name" value="ALDEHYDE REDUCTASE"/>
    <property type="match status" value="1"/>
</dbReference>
<gene>
    <name evidence="2" type="ORF">FC78_GL001791</name>
</gene>
<dbReference type="OrthoDB" id="9773828at2"/>
<dbReference type="PATRIC" id="fig|1423788.3.peg.1847"/>
<dbReference type="GO" id="GO:0016491">
    <property type="term" value="F:oxidoreductase activity"/>
    <property type="evidence" value="ECO:0007669"/>
    <property type="project" value="InterPro"/>
</dbReference>
<dbReference type="RefSeq" id="WP_056952197.1">
    <property type="nucleotide sequence ID" value="NZ_AZDY01000037.1"/>
</dbReference>
<dbReference type="Gene3D" id="3.20.20.100">
    <property type="entry name" value="NADP-dependent oxidoreductase domain"/>
    <property type="match status" value="1"/>
</dbReference>
<comment type="caution">
    <text evidence="2">The sequence shown here is derived from an EMBL/GenBank/DDBJ whole genome shotgun (WGS) entry which is preliminary data.</text>
</comment>
<dbReference type="STRING" id="1423788.FC78_GL001791"/>